<keyword evidence="1" id="KW-0597">Phosphoprotein</keyword>
<protein>
    <submittedName>
        <fullName evidence="4">Transmembrane protein 143</fullName>
    </submittedName>
</protein>
<proteinExistence type="predicted"/>
<evidence type="ECO:0000256" key="1">
    <source>
        <dbReference type="ARBA" id="ARBA00022553"/>
    </source>
</evidence>
<feature type="transmembrane region" description="Helical" evidence="2">
    <location>
        <begin position="323"/>
        <end position="342"/>
    </location>
</feature>
<keyword evidence="3" id="KW-1185">Reference proteome</keyword>
<evidence type="ECO:0000313" key="4">
    <source>
        <dbReference type="RefSeq" id="XP_005095666.1"/>
    </source>
</evidence>
<reference evidence="4" key="1">
    <citation type="submission" date="2025-08" db="UniProtKB">
        <authorList>
            <consortium name="RefSeq"/>
        </authorList>
    </citation>
    <scope>IDENTIFICATION</scope>
</reference>
<dbReference type="InterPro" id="IPR022227">
    <property type="entry name" value="DUF3754"/>
</dbReference>
<accession>A0ABM0JK88</accession>
<dbReference type="GeneID" id="101855717"/>
<name>A0ABM0JK88_APLCA</name>
<gene>
    <name evidence="4" type="primary">LOC101855717</name>
</gene>
<dbReference type="Proteomes" id="UP000694888">
    <property type="component" value="Unplaced"/>
</dbReference>
<keyword evidence="2 4" id="KW-0812">Transmembrane</keyword>
<dbReference type="RefSeq" id="XP_005095666.1">
    <property type="nucleotide sequence ID" value="XM_005095609.3"/>
</dbReference>
<dbReference type="Pfam" id="PF12576">
    <property type="entry name" value="DUF3754"/>
    <property type="match status" value="1"/>
</dbReference>
<evidence type="ECO:0000313" key="3">
    <source>
        <dbReference type="Proteomes" id="UP000694888"/>
    </source>
</evidence>
<keyword evidence="2" id="KW-1133">Transmembrane helix</keyword>
<feature type="transmembrane region" description="Helical" evidence="2">
    <location>
        <begin position="296"/>
        <end position="317"/>
    </location>
</feature>
<evidence type="ECO:0000256" key="2">
    <source>
        <dbReference type="SAM" id="Phobius"/>
    </source>
</evidence>
<dbReference type="PANTHER" id="PTHR16095">
    <property type="entry name" value="TRANSMEMBRANE PROTEIN 143 FAMILY MEMBER"/>
    <property type="match status" value="1"/>
</dbReference>
<sequence>MAASFVRCKPGLCPQMLRLLLSQSRKTKLLPLGCQRIALSATSNSHAQLSLRLYSDAAPSSAVKATDAQVNVQPVLSDDEEDPYREHYIPVTRQSLIRHMIEERDFLTDKEKKIFPDFALALDSALVSRYNHVLQELKVLFDPINPDKDTVKTREWTRGEKLDNEFWLLQHLEDVMEKANFYELPRAKVERFLQEHEAHEGVRVSVNPNRYDVLRFWVLGHEVPEVQLSLKERLMNKLLRRSPRPAAEYYKRVVVAIRLKKDSKLILKAFKEVPTSSLEMLLPDGTIQMSTMDKGVLVTSAGIAAFGVLAKAVTVLASVHVDWMLLLTLVTGSISFRAWSLYKHRRNSYLVDVSRTLYFKNVANNRGLLSLLVDRAEDESFKEALLTYAFLLNSRPEVTRDKPTTNYLVNQLGGLTEEEIQDEVEDWIERKTGVQLSFDTGEAIRLLQDLGLLSEKNGKYHVLMLDAARRILPQNPQSVIAGRVTEADITEGYDRDEYLETEEEYKAEEEKTRKYGWF</sequence>
<dbReference type="PANTHER" id="PTHR16095:SF11">
    <property type="entry name" value="TRANSMEMBRANE PROTEIN 143"/>
    <property type="match status" value="1"/>
</dbReference>
<organism evidence="3 4">
    <name type="scientific">Aplysia californica</name>
    <name type="common">California sea hare</name>
    <dbReference type="NCBI Taxonomy" id="6500"/>
    <lineage>
        <taxon>Eukaryota</taxon>
        <taxon>Metazoa</taxon>
        <taxon>Spiralia</taxon>
        <taxon>Lophotrochozoa</taxon>
        <taxon>Mollusca</taxon>
        <taxon>Gastropoda</taxon>
        <taxon>Heterobranchia</taxon>
        <taxon>Euthyneura</taxon>
        <taxon>Tectipleura</taxon>
        <taxon>Aplysiida</taxon>
        <taxon>Aplysioidea</taxon>
        <taxon>Aplysiidae</taxon>
        <taxon>Aplysia</taxon>
    </lineage>
</organism>
<keyword evidence="2" id="KW-0472">Membrane</keyword>